<keyword evidence="2" id="KW-1185">Reference proteome</keyword>
<evidence type="ECO:0000313" key="2">
    <source>
        <dbReference type="Proteomes" id="UP000076722"/>
    </source>
</evidence>
<gene>
    <name evidence="1" type="ORF">SISNIDRAFT_419953</name>
</gene>
<accession>A0A164MZ36</accession>
<evidence type="ECO:0000313" key="1">
    <source>
        <dbReference type="EMBL" id="KZS87193.1"/>
    </source>
</evidence>
<dbReference type="EMBL" id="KV419454">
    <property type="protein sequence ID" value="KZS87193.1"/>
    <property type="molecule type" value="Genomic_DNA"/>
</dbReference>
<dbReference type="STRING" id="1314777.A0A164MZ36"/>
<proteinExistence type="predicted"/>
<dbReference type="Proteomes" id="UP000076722">
    <property type="component" value="Unassembled WGS sequence"/>
</dbReference>
<dbReference type="OrthoDB" id="3181072at2759"/>
<organism evidence="1 2">
    <name type="scientific">Sistotremastrum niveocremeum HHB9708</name>
    <dbReference type="NCBI Taxonomy" id="1314777"/>
    <lineage>
        <taxon>Eukaryota</taxon>
        <taxon>Fungi</taxon>
        <taxon>Dikarya</taxon>
        <taxon>Basidiomycota</taxon>
        <taxon>Agaricomycotina</taxon>
        <taxon>Agaricomycetes</taxon>
        <taxon>Sistotremastrales</taxon>
        <taxon>Sistotremastraceae</taxon>
        <taxon>Sertulicium</taxon>
        <taxon>Sertulicium niveocremeum</taxon>
    </lineage>
</organism>
<protein>
    <submittedName>
        <fullName evidence="1">Uncharacterized protein</fullName>
    </submittedName>
</protein>
<name>A0A164MZ36_9AGAM</name>
<reference evidence="1 2" key="1">
    <citation type="journal article" date="2016" name="Mol. Biol. Evol.">
        <title>Comparative Genomics of Early-Diverging Mushroom-Forming Fungi Provides Insights into the Origins of Lignocellulose Decay Capabilities.</title>
        <authorList>
            <person name="Nagy L.G."/>
            <person name="Riley R."/>
            <person name="Tritt A."/>
            <person name="Adam C."/>
            <person name="Daum C."/>
            <person name="Floudas D."/>
            <person name="Sun H."/>
            <person name="Yadav J.S."/>
            <person name="Pangilinan J."/>
            <person name="Larsson K.H."/>
            <person name="Matsuura K."/>
            <person name="Barry K."/>
            <person name="Labutti K."/>
            <person name="Kuo R."/>
            <person name="Ohm R.A."/>
            <person name="Bhattacharya S.S."/>
            <person name="Shirouzu T."/>
            <person name="Yoshinaga Y."/>
            <person name="Martin F.M."/>
            <person name="Grigoriev I.V."/>
            <person name="Hibbett D.S."/>
        </authorList>
    </citation>
    <scope>NUCLEOTIDE SEQUENCE [LARGE SCALE GENOMIC DNA]</scope>
    <source>
        <strain evidence="1 2">HHB9708</strain>
    </source>
</reference>
<sequence>MTTLTVLDGPDLTDVGELLEVMKQTLSSLGATFDSLGEQTARVAAIGPAMESAHQINHLRRQLQVQDRKQEERITELKILLRDVLKEQIIEHLRGHVYAMIREQVAQQVRDQVEFQLREQIPQKLRDQVREHKRQIAEVRKSLHNSEARRANSLLRSNHLLEPLHPLVRSTGEVSEIFPKNLAAIFALGPASARQLCQEYGLPETDSRE</sequence>
<dbReference type="AlphaFoldDB" id="A0A164MZ36"/>